<organism evidence="1">
    <name type="scientific">Arundo donax</name>
    <name type="common">Giant reed</name>
    <name type="synonym">Donax arundinaceus</name>
    <dbReference type="NCBI Taxonomy" id="35708"/>
    <lineage>
        <taxon>Eukaryota</taxon>
        <taxon>Viridiplantae</taxon>
        <taxon>Streptophyta</taxon>
        <taxon>Embryophyta</taxon>
        <taxon>Tracheophyta</taxon>
        <taxon>Spermatophyta</taxon>
        <taxon>Magnoliopsida</taxon>
        <taxon>Liliopsida</taxon>
        <taxon>Poales</taxon>
        <taxon>Poaceae</taxon>
        <taxon>PACMAD clade</taxon>
        <taxon>Arundinoideae</taxon>
        <taxon>Arundineae</taxon>
        <taxon>Arundo</taxon>
    </lineage>
</organism>
<accession>A0A0A9E086</accession>
<sequence>MWSNRCSP</sequence>
<protein>
    <submittedName>
        <fullName evidence="1">Hppd1</fullName>
    </submittedName>
</protein>
<evidence type="ECO:0000313" key="1">
    <source>
        <dbReference type="EMBL" id="JAD91335.1"/>
    </source>
</evidence>
<name>A0A0A9E086_ARUDO</name>
<reference evidence="1" key="1">
    <citation type="submission" date="2014-09" db="EMBL/GenBank/DDBJ databases">
        <authorList>
            <person name="Magalhaes I.L.F."/>
            <person name="Oliveira U."/>
            <person name="Santos F.R."/>
            <person name="Vidigal T.H.D.A."/>
            <person name="Brescovit A.D."/>
            <person name="Santos A.J."/>
        </authorList>
    </citation>
    <scope>NUCLEOTIDE SEQUENCE</scope>
    <source>
        <tissue evidence="1">Shoot tissue taken approximately 20 cm above the soil surface</tissue>
    </source>
</reference>
<proteinExistence type="predicted"/>
<reference evidence="1" key="2">
    <citation type="journal article" date="2015" name="Data Brief">
        <title>Shoot transcriptome of the giant reed, Arundo donax.</title>
        <authorList>
            <person name="Barrero R.A."/>
            <person name="Guerrero F.D."/>
            <person name="Moolhuijzen P."/>
            <person name="Goolsby J.A."/>
            <person name="Tidwell J."/>
            <person name="Bellgard S.E."/>
            <person name="Bellgard M.I."/>
        </authorList>
    </citation>
    <scope>NUCLEOTIDE SEQUENCE</scope>
    <source>
        <tissue evidence="1">Shoot tissue taken approximately 20 cm above the soil surface</tissue>
    </source>
</reference>
<dbReference type="EMBL" id="GBRH01206560">
    <property type="protein sequence ID" value="JAD91335.1"/>
    <property type="molecule type" value="Transcribed_RNA"/>
</dbReference>